<evidence type="ECO:0000313" key="6">
    <source>
        <dbReference type="Proteomes" id="UP001159364"/>
    </source>
</evidence>
<comment type="caution">
    <text evidence="5">The sequence shown here is derived from an EMBL/GenBank/DDBJ whole genome shotgun (WGS) entry which is preliminary data.</text>
</comment>
<sequence>MGSAKLIYLSLPSLLLVILVSPFQVASCLETQDSFTVGSQKVNLSIYYESLSIPSAKFIVQNLGTIFNNGLISITNLRMVPWGSARVDIVNKTIACQNGPDECQLNIIQACAIIVLNDENKIYALSYCIEFLVIEGRHQDWKSCFDSLGLSAKPVLDCYRSGNGTKLGLSFGLETAHLNPPPTFMPWVVINNRSIGTDYQNFTGYVCNAFKASPAPKACTSSPPKTSSIREVNPTSDPMRFKSKNFTSGGAVKSMPRLKKASLKEPSKGF</sequence>
<protein>
    <recommendedName>
        <fullName evidence="7">Gamma-interferon-inducible lysosomal thiol reductase</fullName>
    </recommendedName>
</protein>
<dbReference type="Proteomes" id="UP001159364">
    <property type="component" value="Linkage Group LG09"/>
</dbReference>
<feature type="compositionally biased region" description="Polar residues" evidence="3">
    <location>
        <begin position="219"/>
        <end position="236"/>
    </location>
</feature>
<dbReference type="EMBL" id="JAIWQS010000009">
    <property type="protein sequence ID" value="KAJ8753814.1"/>
    <property type="molecule type" value="Genomic_DNA"/>
</dbReference>
<proteinExistence type="inferred from homology"/>
<evidence type="ECO:0008006" key="7">
    <source>
        <dbReference type="Google" id="ProtNLM"/>
    </source>
</evidence>
<keyword evidence="6" id="KW-1185">Reference proteome</keyword>
<dbReference type="PANTHER" id="PTHR13234:SF27">
    <property type="entry name" value="GAMMA INTERFERON INDUCIBLE LYSOSOMAL THIOL REDUCTASE"/>
    <property type="match status" value="1"/>
</dbReference>
<evidence type="ECO:0000256" key="4">
    <source>
        <dbReference type="SAM" id="SignalP"/>
    </source>
</evidence>
<keyword evidence="4" id="KW-0732">Signal</keyword>
<dbReference type="InterPro" id="IPR004911">
    <property type="entry name" value="Interferon-induced_GILT"/>
</dbReference>
<feature type="region of interest" description="Disordered" evidence="3">
    <location>
        <begin position="215"/>
        <end position="270"/>
    </location>
</feature>
<feature type="chain" id="PRO_5043384243" description="Gamma-interferon-inducible lysosomal thiol reductase" evidence="4">
    <location>
        <begin position="29"/>
        <end position="270"/>
    </location>
</feature>
<dbReference type="Pfam" id="PF03227">
    <property type="entry name" value="GILT"/>
    <property type="match status" value="1"/>
</dbReference>
<comment type="similarity">
    <text evidence="1">Belongs to the GILT family.</text>
</comment>
<reference evidence="5 6" key="1">
    <citation type="submission" date="2021-09" db="EMBL/GenBank/DDBJ databases">
        <title>Genomic insights and catalytic innovation underlie evolution of tropane alkaloids biosynthesis.</title>
        <authorList>
            <person name="Wang Y.-J."/>
            <person name="Tian T."/>
            <person name="Huang J.-P."/>
            <person name="Huang S.-X."/>
        </authorList>
    </citation>
    <scope>NUCLEOTIDE SEQUENCE [LARGE SCALE GENOMIC DNA]</scope>
    <source>
        <strain evidence="5">KIB-2018</strain>
        <tissue evidence="5">Leaf</tissue>
    </source>
</reference>
<dbReference type="AlphaFoldDB" id="A0AAV8SP99"/>
<evidence type="ECO:0000256" key="3">
    <source>
        <dbReference type="SAM" id="MobiDB-lite"/>
    </source>
</evidence>
<name>A0AAV8SP99_9ROSI</name>
<gene>
    <name evidence="5" type="ORF">K2173_000068</name>
</gene>
<organism evidence="5 6">
    <name type="scientific">Erythroxylum novogranatense</name>
    <dbReference type="NCBI Taxonomy" id="1862640"/>
    <lineage>
        <taxon>Eukaryota</taxon>
        <taxon>Viridiplantae</taxon>
        <taxon>Streptophyta</taxon>
        <taxon>Embryophyta</taxon>
        <taxon>Tracheophyta</taxon>
        <taxon>Spermatophyta</taxon>
        <taxon>Magnoliopsida</taxon>
        <taxon>eudicotyledons</taxon>
        <taxon>Gunneridae</taxon>
        <taxon>Pentapetalae</taxon>
        <taxon>rosids</taxon>
        <taxon>fabids</taxon>
        <taxon>Malpighiales</taxon>
        <taxon>Erythroxylaceae</taxon>
        <taxon>Erythroxylum</taxon>
    </lineage>
</organism>
<dbReference type="PANTHER" id="PTHR13234">
    <property type="entry name" value="GAMMA-INTERFERON INDUCIBLE LYSOSOMAL THIOL REDUCTASE GILT"/>
    <property type="match status" value="1"/>
</dbReference>
<dbReference type="GO" id="GO:0016671">
    <property type="term" value="F:oxidoreductase activity, acting on a sulfur group of donors, disulfide as acceptor"/>
    <property type="evidence" value="ECO:0007669"/>
    <property type="project" value="InterPro"/>
</dbReference>
<evidence type="ECO:0000256" key="1">
    <source>
        <dbReference type="ARBA" id="ARBA00005679"/>
    </source>
</evidence>
<accession>A0AAV8SP99</accession>
<evidence type="ECO:0000313" key="5">
    <source>
        <dbReference type="EMBL" id="KAJ8753814.1"/>
    </source>
</evidence>
<evidence type="ECO:0000256" key="2">
    <source>
        <dbReference type="ARBA" id="ARBA00023180"/>
    </source>
</evidence>
<keyword evidence="2" id="KW-0325">Glycoprotein</keyword>
<feature type="signal peptide" evidence="4">
    <location>
        <begin position="1"/>
        <end position="28"/>
    </location>
</feature>